<feature type="region of interest" description="Disordered" evidence="2">
    <location>
        <begin position="151"/>
        <end position="171"/>
    </location>
</feature>
<keyword evidence="1" id="KW-0862">Zinc</keyword>
<keyword evidence="1" id="KW-0479">Metal-binding</keyword>
<dbReference type="InterPro" id="IPR002625">
    <property type="entry name" value="Smr_dom"/>
</dbReference>
<feature type="region of interest" description="Disordered" evidence="2">
    <location>
        <begin position="28"/>
        <end position="53"/>
    </location>
</feature>
<feature type="region of interest" description="Disordered" evidence="2">
    <location>
        <begin position="115"/>
        <end position="138"/>
    </location>
</feature>
<feature type="region of interest" description="Disordered" evidence="2">
    <location>
        <begin position="507"/>
        <end position="526"/>
    </location>
</feature>
<proteinExistence type="predicted"/>
<feature type="compositionally biased region" description="Polar residues" evidence="2">
    <location>
        <begin position="832"/>
        <end position="847"/>
    </location>
</feature>
<sequence>MSTTNKHSAGSYAKSFLDSLFATKNGSLNHPQSFSSSSTTATVNIATSSAPSSAATSIGAAPLLTAAFKPHKPSSLSSSASASASEDGTADRDAFGYDAYLPSTLLSQAEYGEDQANNNDVDDDDDASSMATSPPLSSSFKAQQLSLQALSHHRTFSSSSSRRTSTSAPAPDYTADILAMLNDQHLDEEERIDKVRATLANALYAIEGVPSPSARIDNLVLDLMHRHREDVQPTGVQFPANPNQSPVRRPASIRSFSTSRPWTPTRPSFSPATSFAGTPTELTPSAFGISQRPTSPHLGSSALASLTSTTSPVWSSASVNTAASPRPHPGVIGSGSPRASPKPWNRTLSNLSTTSLTSSNGAAPGAASPISSLPPGVIGNAASRPASPSPFGSPKLNIAATEFKPRTGSSTNSAAASAAFTPTRPAPHLVRRPSSNASSSNLALANKSHAGAGDDDDDEFSPFGTIKPAQQQPLSFAGFTTYDPDAGWTSAQSLGGADAYKSSWPDSDASAAFGSSEGDASGPKPTAPLTPFDMLYSILVTGTKAGSSEWSPEQVDEALVMHNYDVEKTLNAIWENEGKPLGDGTRSLLSSGPSAPRMLPVSSAISSPRFVPAQLPATAGVKAGVNVMSREALGLSAARGQRPALSRSGSSQLTPRYEGAGAQTASGASANRVCRYYLAGECRRSDCRFSHDLDNRAVCRYWLKGHCAHNPCNFLHDYDALNQLATGIVSGLHVNDAGTQQAAAASENVDAWGAMGGSNGANDDFPKLGAGAKDVPSKTSYAATLGGGADPSRNRWTSTVQKRAPTDAAAKAQSDNQGVISIHSKAAPIRSQPFSSALDSKSTSKGASTGPRASARLPLRPSALLPTLLTGSSAAETYQTHRSDALSLAEQRNKLLARASEAYRRGDVASAKKFSKEASSLNHQYEDESRTAAHAIVKERMRELRSRLNDPNASGSNASCQSNEAGARNLRGKIVGSGLGLCLGVVRPGSLQGSQASSIAANLSVDERTECLLDLHGLHAKEAVELTEEFLLGLEAEGLQGLAYLAIGKAKHSSRETDKRRVKVGGFIKQFLSSYSYPFAESDGVLVVDHLTHS</sequence>
<dbReference type="SMART" id="SM00356">
    <property type="entry name" value="ZnF_C3H1"/>
    <property type="match status" value="2"/>
</dbReference>
<evidence type="ECO:0000259" key="4">
    <source>
        <dbReference type="PROSITE" id="PS50828"/>
    </source>
</evidence>
<protein>
    <submittedName>
        <fullName evidence="6">Uncharacterized protein</fullName>
    </submittedName>
</protein>
<evidence type="ECO:0000256" key="1">
    <source>
        <dbReference type="PROSITE-ProRule" id="PRU00723"/>
    </source>
</evidence>
<evidence type="ECO:0000313" key="7">
    <source>
        <dbReference type="Proteomes" id="UP000242770"/>
    </source>
</evidence>
<dbReference type="Gene3D" id="3.30.1370.110">
    <property type="match status" value="1"/>
</dbReference>
<gene>
    <name evidence="6" type="primary">SSCI49610.1</name>
    <name evidence="5" type="ORF">SPSC_05701</name>
</gene>
<feature type="zinc finger region" description="C3H1-type" evidence="1">
    <location>
        <begin position="668"/>
        <end position="694"/>
    </location>
</feature>
<feature type="compositionally biased region" description="Low complexity" evidence="2">
    <location>
        <begin position="407"/>
        <end position="427"/>
    </location>
</feature>
<dbReference type="Gene3D" id="4.10.1000.10">
    <property type="entry name" value="Zinc finger, CCCH-type"/>
    <property type="match status" value="1"/>
</dbReference>
<evidence type="ECO:0000313" key="5">
    <source>
        <dbReference type="EMBL" id="CDR88869.1"/>
    </source>
</evidence>
<reference evidence="6" key="2">
    <citation type="submission" date="2014-06" db="EMBL/GenBank/DDBJ databases">
        <authorList>
            <person name="Berkman J.Paul."/>
        </authorList>
    </citation>
    <scope>NUCLEOTIDE SEQUENCE [LARGE SCALE GENOMIC DNA]</scope>
</reference>
<dbReference type="Proteomes" id="UP000242770">
    <property type="component" value="Unassembled WGS sequence"/>
</dbReference>
<organism evidence="6 7">
    <name type="scientific">Sporisorium scitamineum</name>
    <dbReference type="NCBI Taxonomy" id="49012"/>
    <lineage>
        <taxon>Eukaryota</taxon>
        <taxon>Fungi</taxon>
        <taxon>Dikarya</taxon>
        <taxon>Basidiomycota</taxon>
        <taxon>Ustilaginomycotina</taxon>
        <taxon>Ustilaginomycetes</taxon>
        <taxon>Ustilaginales</taxon>
        <taxon>Ustilaginaceae</taxon>
        <taxon>Sporisorium</taxon>
    </lineage>
</organism>
<feature type="zinc finger region" description="C3H1-type" evidence="1">
    <location>
        <begin position="698"/>
        <end position="719"/>
    </location>
</feature>
<dbReference type="SMART" id="SM01162">
    <property type="entry name" value="DUF1771"/>
    <property type="match status" value="1"/>
</dbReference>
<feature type="compositionally biased region" description="Polar residues" evidence="2">
    <location>
        <begin position="28"/>
        <end position="44"/>
    </location>
</feature>
<keyword evidence="7" id="KW-1185">Reference proteome</keyword>
<feature type="region of interest" description="Disordered" evidence="2">
    <location>
        <begin position="782"/>
        <end position="859"/>
    </location>
</feature>
<dbReference type="EMBL" id="LK056689">
    <property type="protein sequence ID" value="CDR88869.1"/>
    <property type="molecule type" value="Genomic_DNA"/>
</dbReference>
<feature type="compositionally biased region" description="Low complexity" evidence="2">
    <location>
        <begin position="128"/>
        <end position="138"/>
    </location>
</feature>
<dbReference type="SUPFAM" id="SSF160443">
    <property type="entry name" value="SMR domain-like"/>
    <property type="match status" value="1"/>
</dbReference>
<feature type="compositionally biased region" description="Low complexity" evidence="2">
    <location>
        <begin position="347"/>
        <end position="368"/>
    </location>
</feature>
<dbReference type="InterPro" id="IPR036063">
    <property type="entry name" value="Smr_dom_sf"/>
</dbReference>
<feature type="region of interest" description="Disordered" evidence="2">
    <location>
        <begin position="317"/>
        <end position="368"/>
    </location>
</feature>
<evidence type="ECO:0000256" key="2">
    <source>
        <dbReference type="SAM" id="MobiDB-lite"/>
    </source>
</evidence>
<feature type="domain" description="C3H1-type" evidence="3">
    <location>
        <begin position="668"/>
        <end position="694"/>
    </location>
</feature>
<dbReference type="InterPro" id="IPR000571">
    <property type="entry name" value="Znf_CCCH"/>
</dbReference>
<dbReference type="PANTHER" id="PTHR46651">
    <property type="entry name" value="POLYADENYLATE-BINDING PROTEIN-INTERACTING PROTEIN 7"/>
    <property type="match status" value="1"/>
</dbReference>
<reference evidence="5" key="1">
    <citation type="submission" date="2014-06" db="EMBL/GenBank/DDBJ databases">
        <authorList>
            <person name="Ju J."/>
            <person name="Zhang J."/>
        </authorList>
    </citation>
    <scope>NUCLEOTIDE SEQUENCE</scope>
    <source>
        <strain evidence="5">SscI8</strain>
    </source>
</reference>
<dbReference type="EMBL" id="CCFA01002935">
    <property type="protein sequence ID" value="CDS00726.1"/>
    <property type="molecule type" value="Genomic_DNA"/>
</dbReference>
<dbReference type="PROSITE" id="PS50828">
    <property type="entry name" value="SMR"/>
    <property type="match status" value="1"/>
</dbReference>
<dbReference type="OrthoDB" id="3247158at2759"/>
<feature type="region of interest" description="Disordered" evidence="2">
    <location>
        <begin position="638"/>
        <end position="661"/>
    </location>
</feature>
<evidence type="ECO:0000259" key="3">
    <source>
        <dbReference type="PROSITE" id="PS50103"/>
    </source>
</evidence>
<dbReference type="Pfam" id="PF08590">
    <property type="entry name" value="DUF1771"/>
    <property type="match status" value="1"/>
</dbReference>
<dbReference type="PANTHER" id="PTHR46651:SF1">
    <property type="entry name" value="SMALL MUTS RELATED FAMILY PROTEIN"/>
    <property type="match status" value="1"/>
</dbReference>
<evidence type="ECO:0000313" key="6">
    <source>
        <dbReference type="EMBL" id="CDS00726.1"/>
    </source>
</evidence>
<accession>A0A0F7RUX7</accession>
<dbReference type="AlphaFoldDB" id="A0A0F7RUX7"/>
<name>A0A0F7RUX7_9BASI</name>
<dbReference type="InterPro" id="IPR013899">
    <property type="entry name" value="DUF1771"/>
</dbReference>
<feature type="domain" description="Smr" evidence="4">
    <location>
        <begin position="1013"/>
        <end position="1091"/>
    </location>
</feature>
<feature type="region of interest" description="Disordered" evidence="2">
    <location>
        <begin position="404"/>
        <end position="467"/>
    </location>
</feature>
<keyword evidence="1" id="KW-0863">Zinc-finger</keyword>
<feature type="compositionally biased region" description="Low complexity" evidence="2">
    <location>
        <begin position="156"/>
        <end position="167"/>
    </location>
</feature>
<feature type="compositionally biased region" description="Low complexity" evidence="2">
    <location>
        <begin position="434"/>
        <end position="446"/>
    </location>
</feature>
<dbReference type="GO" id="GO:0008270">
    <property type="term" value="F:zinc ion binding"/>
    <property type="evidence" value="ECO:0007669"/>
    <property type="project" value="UniProtKB-KW"/>
</dbReference>
<dbReference type="PROSITE" id="PS50103">
    <property type="entry name" value="ZF_C3H1"/>
    <property type="match status" value="2"/>
</dbReference>
<feature type="compositionally biased region" description="Polar residues" evidence="2">
    <location>
        <begin position="254"/>
        <end position="283"/>
    </location>
</feature>
<dbReference type="STRING" id="49012.A0A0F7RUX7"/>
<feature type="region of interest" description="Disordered" evidence="2">
    <location>
        <begin position="233"/>
        <end position="304"/>
    </location>
</feature>
<dbReference type="InterPro" id="IPR053242">
    <property type="entry name" value="PAM2-like_domain"/>
</dbReference>
<feature type="domain" description="C3H1-type" evidence="3">
    <location>
        <begin position="698"/>
        <end position="719"/>
    </location>
</feature>
<reference evidence="7" key="3">
    <citation type="submission" date="2014-06" db="EMBL/GenBank/DDBJ databases">
        <authorList>
            <person name="Berkman P.J."/>
        </authorList>
    </citation>
    <scope>NUCLEOTIDE SEQUENCE [LARGE SCALE GENOMIC DNA]</scope>
</reference>